<dbReference type="PANTHER" id="PTHR45138">
    <property type="entry name" value="REGULATORY COMPONENTS OF SENSORY TRANSDUCTION SYSTEM"/>
    <property type="match status" value="1"/>
</dbReference>
<organism evidence="2">
    <name type="scientific">hydrothermal vent metagenome</name>
    <dbReference type="NCBI Taxonomy" id="652676"/>
    <lineage>
        <taxon>unclassified sequences</taxon>
        <taxon>metagenomes</taxon>
        <taxon>ecological metagenomes</taxon>
    </lineage>
</organism>
<reference evidence="2" key="1">
    <citation type="submission" date="2018-06" db="EMBL/GenBank/DDBJ databases">
        <authorList>
            <person name="Zhirakovskaya E."/>
        </authorList>
    </citation>
    <scope>NUCLEOTIDE SEQUENCE</scope>
</reference>
<dbReference type="SUPFAM" id="SSF55073">
    <property type="entry name" value="Nucleotide cyclase"/>
    <property type="match status" value="1"/>
</dbReference>
<evidence type="ECO:0000259" key="1">
    <source>
        <dbReference type="PROSITE" id="PS50887"/>
    </source>
</evidence>
<dbReference type="InterPro" id="IPR029787">
    <property type="entry name" value="Nucleotide_cyclase"/>
</dbReference>
<gene>
    <name evidence="2" type="ORF">MNBD_GAMMA17-1754</name>
</gene>
<proteinExistence type="predicted"/>
<dbReference type="InterPro" id="IPR050469">
    <property type="entry name" value="Diguanylate_Cyclase"/>
</dbReference>
<feature type="domain" description="GGDEF" evidence="1">
    <location>
        <begin position="158"/>
        <end position="265"/>
    </location>
</feature>
<protein>
    <recommendedName>
        <fullName evidence="1">GGDEF domain-containing protein</fullName>
    </recommendedName>
</protein>
<dbReference type="NCBIfam" id="TIGR00254">
    <property type="entry name" value="GGDEF"/>
    <property type="match status" value="1"/>
</dbReference>
<dbReference type="SMART" id="SM00267">
    <property type="entry name" value="GGDEF"/>
    <property type="match status" value="1"/>
</dbReference>
<dbReference type="Gene3D" id="3.30.450.20">
    <property type="entry name" value="PAS domain"/>
    <property type="match status" value="1"/>
</dbReference>
<evidence type="ECO:0000313" key="2">
    <source>
        <dbReference type="EMBL" id="VAW87927.1"/>
    </source>
</evidence>
<dbReference type="GO" id="GO:0052621">
    <property type="term" value="F:diguanylate cyclase activity"/>
    <property type="evidence" value="ECO:0007669"/>
    <property type="project" value="TreeGrafter"/>
</dbReference>
<dbReference type="Pfam" id="PF00990">
    <property type="entry name" value="GGDEF"/>
    <property type="match status" value="1"/>
</dbReference>
<dbReference type="Gene3D" id="3.30.70.270">
    <property type="match status" value="1"/>
</dbReference>
<dbReference type="InterPro" id="IPR043128">
    <property type="entry name" value="Rev_trsase/Diguanyl_cyclase"/>
</dbReference>
<dbReference type="InterPro" id="IPR000160">
    <property type="entry name" value="GGDEF_dom"/>
</dbReference>
<dbReference type="EMBL" id="UOFQ01000081">
    <property type="protein sequence ID" value="VAW87927.1"/>
    <property type="molecule type" value="Genomic_DNA"/>
</dbReference>
<dbReference type="PANTHER" id="PTHR45138:SF9">
    <property type="entry name" value="DIGUANYLATE CYCLASE DGCM-RELATED"/>
    <property type="match status" value="1"/>
</dbReference>
<dbReference type="PROSITE" id="PS50887">
    <property type="entry name" value="GGDEF"/>
    <property type="match status" value="1"/>
</dbReference>
<name>A0A3B0ZKT5_9ZZZZ</name>
<dbReference type="AlphaFoldDB" id="A0A3B0ZKT5"/>
<sequence length="265" mass="29835">MTLPEGFSDAIPAVLQDAPVGLLLTDKKKKIVWLNNALQNYLDIDFNEIKGATASSLKNDSLKALLKAKNIAELPATAIHERRWTKCWRAPLADENEGITAHYFFDVTELHQLHNENEHLKLELENLNIHDKTTGMLNQHGLMQTLESQVSRSRRYNNPLSLIILQTGGVKDKKKLDQVLVAISLLLNDQLRWADLAGRLDTNKFLLILPETTEKDTIALADKLTTQIKALEKNPKNLTIKSATSSWKKGDDIDKLMSRAEKGLK</sequence>
<accession>A0A3B0ZKT5</accession>